<sequence>MLSRSPRTLALLWKGFSNQRHDLFAKHVHQLSREDLPTITTPVYLQHKLKKLRKKLEAKDLEEIRWKTKQGNKRHPIITCKRPEFNCYLGHVLGKHDEVKLASAGWLHRKSAGDHFTIHRITANPSILKEEVYEDDENSFEAHGVHPAVLRGLQEMGIRQPTLIQSEAIPAILRKNNILCSAETGSGKTLAYLVPILTALLGRRDGAAGGVSEKTGAPEVVILAPGRELVNQIGDVAQRLCSHSNIRVDILSGRRAVKLGSERLEVVVSTPGLLASLVRRGKMDLSLVRQVVVDEADTLLDDSFSDTVTEILQDARVQDLRQDNFQVGAQLILVGATLPTEITDSLSGLVDEETLVNVTTPQLHRLLPHVQHKFLRLKSGSKAGALIETVKADANAGRPVMVFSNATPSCKWVAHFLAENNVSVTSLHGDLLLKDRRESYNRFSSGAATVLACTDLGSRGLDTTHVEHVVNFDFPHHMSDYIHRCGRVGRVGSTVDTCRVTNFVVTPPQVDLAQKIERAARQTKALPRVDANIARFLDERNQAKELEKLGRREPGTLHDDAPEEAQPAKDA</sequence>
<protein>
    <submittedName>
        <fullName evidence="1">Uncharacterized protein</fullName>
    </submittedName>
</protein>
<comment type="caution">
    <text evidence="1">The sequence shown here is derived from an EMBL/GenBank/DDBJ whole genome shotgun (WGS) entry which is preliminary data.</text>
</comment>
<dbReference type="EMBL" id="JABSTQ010010446">
    <property type="protein sequence ID" value="KAG0420972.1"/>
    <property type="molecule type" value="Genomic_DNA"/>
</dbReference>
<gene>
    <name evidence="1" type="ORF">HPB47_003114</name>
</gene>
<reference evidence="1 2" key="1">
    <citation type="journal article" date="2020" name="Cell">
        <title>Large-Scale Comparative Analyses of Tick Genomes Elucidate Their Genetic Diversity and Vector Capacities.</title>
        <authorList>
            <consortium name="Tick Genome and Microbiome Consortium (TIGMIC)"/>
            <person name="Jia N."/>
            <person name="Wang J."/>
            <person name="Shi W."/>
            <person name="Du L."/>
            <person name="Sun Y."/>
            <person name="Zhan W."/>
            <person name="Jiang J.F."/>
            <person name="Wang Q."/>
            <person name="Zhang B."/>
            <person name="Ji P."/>
            <person name="Bell-Sakyi L."/>
            <person name="Cui X.M."/>
            <person name="Yuan T.T."/>
            <person name="Jiang B.G."/>
            <person name="Yang W.F."/>
            <person name="Lam T.T."/>
            <person name="Chang Q.C."/>
            <person name="Ding S.J."/>
            <person name="Wang X.J."/>
            <person name="Zhu J.G."/>
            <person name="Ruan X.D."/>
            <person name="Zhao L."/>
            <person name="Wei J.T."/>
            <person name="Ye R.Z."/>
            <person name="Que T.C."/>
            <person name="Du C.H."/>
            <person name="Zhou Y.H."/>
            <person name="Cheng J.X."/>
            <person name="Dai P.F."/>
            <person name="Guo W.B."/>
            <person name="Han X.H."/>
            <person name="Huang E.J."/>
            <person name="Li L.F."/>
            <person name="Wei W."/>
            <person name="Gao Y.C."/>
            <person name="Liu J.Z."/>
            <person name="Shao H.Z."/>
            <person name="Wang X."/>
            <person name="Wang C.C."/>
            <person name="Yang T.C."/>
            <person name="Huo Q.B."/>
            <person name="Li W."/>
            <person name="Chen H.Y."/>
            <person name="Chen S.E."/>
            <person name="Zhou L.G."/>
            <person name="Ni X.B."/>
            <person name="Tian J.H."/>
            <person name="Sheng Y."/>
            <person name="Liu T."/>
            <person name="Pan Y.S."/>
            <person name="Xia L.Y."/>
            <person name="Li J."/>
            <person name="Zhao F."/>
            <person name="Cao W.C."/>
        </authorList>
    </citation>
    <scope>NUCLEOTIDE SEQUENCE [LARGE SCALE GENOMIC DNA]</scope>
    <source>
        <strain evidence="1">Iper-2018</strain>
    </source>
</reference>
<keyword evidence="2" id="KW-1185">Reference proteome</keyword>
<organism evidence="1 2">
    <name type="scientific">Ixodes persulcatus</name>
    <name type="common">Taiga tick</name>
    <dbReference type="NCBI Taxonomy" id="34615"/>
    <lineage>
        <taxon>Eukaryota</taxon>
        <taxon>Metazoa</taxon>
        <taxon>Ecdysozoa</taxon>
        <taxon>Arthropoda</taxon>
        <taxon>Chelicerata</taxon>
        <taxon>Arachnida</taxon>
        <taxon>Acari</taxon>
        <taxon>Parasitiformes</taxon>
        <taxon>Ixodida</taxon>
        <taxon>Ixodoidea</taxon>
        <taxon>Ixodidae</taxon>
        <taxon>Ixodinae</taxon>
        <taxon>Ixodes</taxon>
    </lineage>
</organism>
<evidence type="ECO:0000313" key="1">
    <source>
        <dbReference type="EMBL" id="KAG0420972.1"/>
    </source>
</evidence>
<accession>A0AC60PJD8</accession>
<name>A0AC60PJD8_IXOPE</name>
<dbReference type="Proteomes" id="UP000805193">
    <property type="component" value="Unassembled WGS sequence"/>
</dbReference>
<evidence type="ECO:0000313" key="2">
    <source>
        <dbReference type="Proteomes" id="UP000805193"/>
    </source>
</evidence>
<proteinExistence type="predicted"/>